<dbReference type="PANTHER" id="PTHR24198">
    <property type="entry name" value="ANKYRIN REPEAT AND PROTEIN KINASE DOMAIN-CONTAINING PROTEIN"/>
    <property type="match status" value="1"/>
</dbReference>
<dbReference type="Gene3D" id="1.25.40.20">
    <property type="entry name" value="Ankyrin repeat-containing domain"/>
    <property type="match status" value="3"/>
</dbReference>
<evidence type="ECO:0000256" key="3">
    <source>
        <dbReference type="PROSITE-ProRule" id="PRU00023"/>
    </source>
</evidence>
<keyword evidence="5" id="KW-1185">Reference proteome</keyword>
<dbReference type="SUPFAM" id="SSF48403">
    <property type="entry name" value="Ankyrin repeat"/>
    <property type="match status" value="1"/>
</dbReference>
<evidence type="ECO:0000313" key="5">
    <source>
        <dbReference type="Proteomes" id="UP000276133"/>
    </source>
</evidence>
<organism evidence="4 5">
    <name type="scientific">Brachionus plicatilis</name>
    <name type="common">Marine rotifer</name>
    <name type="synonym">Brachionus muelleri</name>
    <dbReference type="NCBI Taxonomy" id="10195"/>
    <lineage>
        <taxon>Eukaryota</taxon>
        <taxon>Metazoa</taxon>
        <taxon>Spiralia</taxon>
        <taxon>Gnathifera</taxon>
        <taxon>Rotifera</taxon>
        <taxon>Eurotatoria</taxon>
        <taxon>Monogononta</taxon>
        <taxon>Pseudotrocha</taxon>
        <taxon>Ploima</taxon>
        <taxon>Brachionidae</taxon>
        <taxon>Brachionus</taxon>
    </lineage>
</organism>
<feature type="repeat" description="ANK" evidence="3">
    <location>
        <begin position="190"/>
        <end position="222"/>
    </location>
</feature>
<evidence type="ECO:0000313" key="4">
    <source>
        <dbReference type="EMBL" id="RNA28125.1"/>
    </source>
</evidence>
<reference evidence="4 5" key="1">
    <citation type="journal article" date="2018" name="Sci. Rep.">
        <title>Genomic signatures of local adaptation to the degree of environmental predictability in rotifers.</title>
        <authorList>
            <person name="Franch-Gras L."/>
            <person name="Hahn C."/>
            <person name="Garcia-Roger E.M."/>
            <person name="Carmona M.J."/>
            <person name="Serra M."/>
            <person name="Gomez A."/>
        </authorList>
    </citation>
    <scope>NUCLEOTIDE SEQUENCE [LARGE SCALE GENOMIC DNA]</scope>
    <source>
        <strain evidence="4">HYR1</strain>
    </source>
</reference>
<accession>A0A3M7RXQ6</accession>
<proteinExistence type="predicted"/>
<dbReference type="PROSITE" id="PS50297">
    <property type="entry name" value="ANK_REP_REGION"/>
    <property type="match status" value="2"/>
</dbReference>
<evidence type="ECO:0000256" key="1">
    <source>
        <dbReference type="ARBA" id="ARBA00022737"/>
    </source>
</evidence>
<dbReference type="STRING" id="10195.A0A3M7RXQ6"/>
<name>A0A3M7RXQ6_BRAPC</name>
<dbReference type="PANTHER" id="PTHR24198:SF165">
    <property type="entry name" value="ANKYRIN REPEAT-CONTAINING PROTEIN-RELATED"/>
    <property type="match status" value="1"/>
</dbReference>
<comment type="caution">
    <text evidence="4">The sequence shown here is derived from an EMBL/GenBank/DDBJ whole genome shotgun (WGS) entry which is preliminary data.</text>
</comment>
<dbReference type="PROSITE" id="PS50088">
    <property type="entry name" value="ANK_REPEAT"/>
    <property type="match status" value="2"/>
</dbReference>
<protein>
    <submittedName>
        <fullName evidence="4">Transient receptor potential channel pyrexia-like</fullName>
    </submittedName>
</protein>
<evidence type="ECO:0000256" key="2">
    <source>
        <dbReference type="ARBA" id="ARBA00023043"/>
    </source>
</evidence>
<dbReference type="SMART" id="SM00248">
    <property type="entry name" value="ANK"/>
    <property type="match status" value="5"/>
</dbReference>
<dbReference type="OrthoDB" id="194358at2759"/>
<dbReference type="PRINTS" id="PR01415">
    <property type="entry name" value="ANKYRIN"/>
</dbReference>
<dbReference type="InterPro" id="IPR002110">
    <property type="entry name" value="Ankyrin_rpt"/>
</dbReference>
<keyword evidence="1" id="KW-0677">Repeat</keyword>
<dbReference type="Pfam" id="PF12796">
    <property type="entry name" value="Ank_2"/>
    <property type="match status" value="1"/>
</dbReference>
<keyword evidence="2 3" id="KW-0040">ANK repeat</keyword>
<dbReference type="Proteomes" id="UP000276133">
    <property type="component" value="Unassembled WGS sequence"/>
</dbReference>
<dbReference type="AlphaFoldDB" id="A0A3M7RXQ6"/>
<feature type="repeat" description="ANK" evidence="3">
    <location>
        <begin position="157"/>
        <end position="189"/>
    </location>
</feature>
<sequence length="356" mass="41254">MQEDNNLNSSRNYLIADNRENFLSKCFKRSARVQPVDKPKEKDHDEIYSYLKNGTSKEKSSEEDIDKLKHLINQRSDVNYENDENGENALHVVARLEPKEKSIELYDFLIQNKCKLIKNNRGFGVFHVAAYSNNDVLIKHILKKHPDELSKAESKWKQETPLHIAAKTGSKEAVLCLIKNGANKEARDYLERTPLFLAAEYQEAEVVKILIDEGCDVQAKNFNGQKALYWIVAKCPQLAPEILDRYRNLDKYAYKDIYYLKNVDLEPIVVAKEIKDEESGTVKSIDKTKEYQDKISGKIYQYPHVKSIIVLNKILKAIFFLLKLAFLFGNISPKPFETCQKDQKLIFVIIFDDIKR</sequence>
<gene>
    <name evidence="4" type="ORF">BpHYR1_052541</name>
</gene>
<dbReference type="EMBL" id="REGN01002431">
    <property type="protein sequence ID" value="RNA28125.1"/>
    <property type="molecule type" value="Genomic_DNA"/>
</dbReference>
<keyword evidence="4" id="KW-0675">Receptor</keyword>
<dbReference type="InterPro" id="IPR036770">
    <property type="entry name" value="Ankyrin_rpt-contain_sf"/>
</dbReference>